<feature type="compositionally biased region" description="Basic and acidic residues" evidence="1">
    <location>
        <begin position="31"/>
        <end position="42"/>
    </location>
</feature>
<keyword evidence="3" id="KW-1185">Reference proteome</keyword>
<sequence>MTLFSPPAFYRNEGSHQLRTHLSLFRPPGRSPHESKARYNERTSSRMLDAVRSVPPDRQRCAPWRTKISSDAYGTLETLFGHVCQARRHAFCLVLLNSGTSLDVLLDRSPPVTFLEAHYPIHTGLAQATPFMCHVNLGTRRSFSPRVYETLCFVHFDVRGETSIESHFIVSRSSVSPLFEGGT</sequence>
<gene>
    <name evidence="2" type="ORF">SCHPADRAFT_171417</name>
</gene>
<evidence type="ECO:0000256" key="1">
    <source>
        <dbReference type="SAM" id="MobiDB-lite"/>
    </source>
</evidence>
<protein>
    <submittedName>
        <fullName evidence="2">Uncharacterized protein</fullName>
    </submittedName>
</protein>
<accession>A0A0H2S6H7</accession>
<evidence type="ECO:0000313" key="2">
    <source>
        <dbReference type="EMBL" id="KLO17288.1"/>
    </source>
</evidence>
<dbReference type="Proteomes" id="UP000053477">
    <property type="component" value="Unassembled WGS sequence"/>
</dbReference>
<dbReference type="AlphaFoldDB" id="A0A0H2S6H7"/>
<name>A0A0H2S6H7_9AGAM</name>
<proteinExistence type="predicted"/>
<dbReference type="InParanoid" id="A0A0H2S6H7"/>
<evidence type="ECO:0000313" key="3">
    <source>
        <dbReference type="Proteomes" id="UP000053477"/>
    </source>
</evidence>
<dbReference type="EMBL" id="KQ085906">
    <property type="protein sequence ID" value="KLO17288.1"/>
    <property type="molecule type" value="Genomic_DNA"/>
</dbReference>
<feature type="region of interest" description="Disordered" evidence="1">
    <location>
        <begin position="23"/>
        <end position="42"/>
    </location>
</feature>
<organism evidence="2 3">
    <name type="scientific">Schizopora paradoxa</name>
    <dbReference type="NCBI Taxonomy" id="27342"/>
    <lineage>
        <taxon>Eukaryota</taxon>
        <taxon>Fungi</taxon>
        <taxon>Dikarya</taxon>
        <taxon>Basidiomycota</taxon>
        <taxon>Agaricomycotina</taxon>
        <taxon>Agaricomycetes</taxon>
        <taxon>Hymenochaetales</taxon>
        <taxon>Schizoporaceae</taxon>
        <taxon>Schizopora</taxon>
    </lineage>
</organism>
<reference evidence="2 3" key="1">
    <citation type="submission" date="2015-04" db="EMBL/GenBank/DDBJ databases">
        <title>Complete genome sequence of Schizopora paradoxa KUC8140, a cosmopolitan wood degrader in East Asia.</title>
        <authorList>
            <consortium name="DOE Joint Genome Institute"/>
            <person name="Min B."/>
            <person name="Park H."/>
            <person name="Jang Y."/>
            <person name="Kim J.-J."/>
            <person name="Kim K.H."/>
            <person name="Pangilinan J."/>
            <person name="Lipzen A."/>
            <person name="Riley R."/>
            <person name="Grigoriev I.V."/>
            <person name="Spatafora J.W."/>
            <person name="Choi I.-G."/>
        </authorList>
    </citation>
    <scope>NUCLEOTIDE SEQUENCE [LARGE SCALE GENOMIC DNA]</scope>
    <source>
        <strain evidence="2 3">KUC8140</strain>
    </source>
</reference>